<reference evidence="2 3" key="1">
    <citation type="submission" date="2018-11" db="EMBL/GenBank/DDBJ databases">
        <authorList>
            <person name="Na S.W."/>
            <person name="Baik M."/>
        </authorList>
    </citation>
    <scope>NUCLEOTIDE SEQUENCE [LARGE SCALE GENOMIC DNA]</scope>
    <source>
        <strain evidence="2 3">E39</strain>
    </source>
</reference>
<protein>
    <submittedName>
        <fullName evidence="2">Uncharacterized protein</fullName>
    </submittedName>
</protein>
<dbReference type="KEGG" id="alq:C7Y71_005895"/>
<sequence>MKKHTFFYIFILIFAFQATASAQDYSLFGLKGKVRTATMTDDEDNTRIEIQFDENGKLTSYNGYLINISSDDWTRSGNSITEKAYFSDYYSYKPICSESLELQNVDVKSSLLFKKGKLYSESISLNGGPYQCPTGTGVCTSETCTFEYNKNHVKKDIFVYKEEWSGYQGGIYGGPWKEQSTCSDNYTYTYTQFDKYGNWTERKDQNGNIEKQKITYDEEWLEEQHRANILQEGTAAEVYEIALDSDSPDSIRQAAAARWSELRLEELTASKNIKGLEDYIKNSFPSAEQKDKAKALWNETKMEQYKNSEDLYVLENLHNNPLTSEANKKSIRTRWNNLSWQEAAKKKSADFYAYISTSPMAYEEVAKNGWIQMCEMKYRELIDAQTDFTKVDQYRKLAYDVKNRTFNYSGTGKAVFDDAYQKRISEKKETLRQNKINELLKESLQAIDEQRYAKGLNLAKAVLEIDKDNKTAQNLCCKADHGILSDKLKANTATPKDCNDFLQKYPNSEYSYNITSVLNEMVEEKMKDYKVLSLGELKSYTEMPLDEKLKKKVNKKYEKVAEKREKEYEKMVKKSQKR</sequence>
<feature type="signal peptide" evidence="1">
    <location>
        <begin position="1"/>
        <end position="22"/>
    </location>
</feature>
<keyword evidence="3" id="KW-1185">Reference proteome</keyword>
<evidence type="ECO:0000256" key="1">
    <source>
        <dbReference type="SAM" id="SignalP"/>
    </source>
</evidence>
<proteinExistence type="predicted"/>
<dbReference type="Proteomes" id="UP000249375">
    <property type="component" value="Chromosome"/>
</dbReference>
<dbReference type="AlphaFoldDB" id="A0A5P8E6L7"/>
<dbReference type="EMBL" id="CP033459">
    <property type="protein sequence ID" value="QFQ12582.1"/>
    <property type="molecule type" value="Genomic_DNA"/>
</dbReference>
<keyword evidence="1" id="KW-0732">Signal</keyword>
<evidence type="ECO:0000313" key="2">
    <source>
        <dbReference type="EMBL" id="QFQ12582.1"/>
    </source>
</evidence>
<evidence type="ECO:0000313" key="3">
    <source>
        <dbReference type="Proteomes" id="UP000249375"/>
    </source>
</evidence>
<feature type="chain" id="PRO_5024398079" evidence="1">
    <location>
        <begin position="23"/>
        <end position="578"/>
    </location>
</feature>
<gene>
    <name evidence="2" type="ORF">C7Y71_005895</name>
</gene>
<name>A0A5P8E6L7_9BACT</name>
<accession>A0A5P8E6L7</accession>
<dbReference type="RefSeq" id="WP_111899376.1">
    <property type="nucleotide sequence ID" value="NZ_CP033459.1"/>
</dbReference>
<organism evidence="2 3">
    <name type="scientific">Pseudoprevotella muciniphila</name>
    <dbReference type="NCBI Taxonomy" id="2133944"/>
    <lineage>
        <taxon>Bacteria</taxon>
        <taxon>Pseudomonadati</taxon>
        <taxon>Bacteroidota</taxon>
        <taxon>Bacteroidia</taxon>
        <taxon>Bacteroidales</taxon>
        <taxon>Prevotellaceae</taxon>
        <taxon>Pseudoprevotella</taxon>
    </lineage>
</organism>